<evidence type="ECO:0000256" key="6">
    <source>
        <dbReference type="PIRNR" id="PIRNR018968"/>
    </source>
</evidence>
<name>A0ABR7IPS1_9CLOT</name>
<accession>A0ABR7IPS1</accession>
<evidence type="ECO:0000256" key="5">
    <source>
        <dbReference type="ARBA" id="ARBA00023136"/>
    </source>
</evidence>
<feature type="domain" description="ABC3 transporter permease C-terminal" evidence="7">
    <location>
        <begin position="555"/>
        <end position="672"/>
    </location>
</feature>
<evidence type="ECO:0000256" key="4">
    <source>
        <dbReference type="ARBA" id="ARBA00022989"/>
    </source>
</evidence>
<dbReference type="PANTHER" id="PTHR46795">
    <property type="entry name" value="ABC TRANSPORTER PERMEASE-RELATED-RELATED"/>
    <property type="match status" value="1"/>
</dbReference>
<feature type="transmembrane region" description="Helical" evidence="6">
    <location>
        <begin position="59"/>
        <end position="82"/>
    </location>
</feature>
<keyword evidence="3 6" id="KW-0812">Transmembrane</keyword>
<dbReference type="PIRSF" id="PIRSF018968">
    <property type="entry name" value="ABC_permease_BceB"/>
    <property type="match status" value="1"/>
</dbReference>
<dbReference type="Pfam" id="PF02687">
    <property type="entry name" value="FtsX"/>
    <property type="match status" value="2"/>
</dbReference>
<evidence type="ECO:0000256" key="2">
    <source>
        <dbReference type="ARBA" id="ARBA00022475"/>
    </source>
</evidence>
<keyword evidence="6" id="KW-0813">Transport</keyword>
<feature type="transmembrane region" description="Helical" evidence="6">
    <location>
        <begin position="604"/>
        <end position="626"/>
    </location>
</feature>
<organism evidence="8 9">
    <name type="scientific">Clostridium facile</name>
    <dbReference type="NCBI Taxonomy" id="2763035"/>
    <lineage>
        <taxon>Bacteria</taxon>
        <taxon>Bacillati</taxon>
        <taxon>Bacillota</taxon>
        <taxon>Clostridia</taxon>
        <taxon>Eubacteriales</taxon>
        <taxon>Clostridiaceae</taxon>
        <taxon>Clostridium</taxon>
    </lineage>
</organism>
<evidence type="ECO:0000313" key="8">
    <source>
        <dbReference type="EMBL" id="MBC5787141.1"/>
    </source>
</evidence>
<keyword evidence="5 6" id="KW-0472">Membrane</keyword>
<feature type="domain" description="ABC3 transporter permease C-terminal" evidence="7">
    <location>
        <begin position="66"/>
        <end position="178"/>
    </location>
</feature>
<keyword evidence="4 6" id="KW-1133">Transmembrane helix</keyword>
<dbReference type="PANTHER" id="PTHR46795:SF3">
    <property type="entry name" value="ABC TRANSPORTER PERMEASE"/>
    <property type="match status" value="1"/>
</dbReference>
<dbReference type="InterPro" id="IPR003838">
    <property type="entry name" value="ABC3_permease_C"/>
</dbReference>
<feature type="transmembrane region" description="Helical" evidence="6">
    <location>
        <begin position="638"/>
        <end position="662"/>
    </location>
</feature>
<dbReference type="EMBL" id="JACOQK010000001">
    <property type="protein sequence ID" value="MBC5787141.1"/>
    <property type="molecule type" value="Genomic_DNA"/>
</dbReference>
<dbReference type="Proteomes" id="UP000649151">
    <property type="component" value="Unassembled WGS sequence"/>
</dbReference>
<feature type="transmembrane region" description="Helical" evidence="6">
    <location>
        <begin position="149"/>
        <end position="172"/>
    </location>
</feature>
<evidence type="ECO:0000256" key="3">
    <source>
        <dbReference type="ARBA" id="ARBA00022692"/>
    </source>
</evidence>
<reference evidence="8 9" key="1">
    <citation type="submission" date="2020-08" db="EMBL/GenBank/DDBJ databases">
        <title>Genome public.</title>
        <authorList>
            <person name="Liu C."/>
            <person name="Sun Q."/>
        </authorList>
    </citation>
    <scope>NUCLEOTIDE SEQUENCE [LARGE SCALE GENOMIC DNA]</scope>
    <source>
        <strain evidence="8 9">NSJ-27</strain>
    </source>
</reference>
<sequence>MKLGFYPKLAFTGIAKNKKTYLPYILTCIGMVMMFYIILFLTSSQVLYNMRGVDVMQSILSMGCGVIGLFSLIFLFYTNSFLIRRRKKEFGLYNILGMGKRNLARILIWESIIIAVISIIGGLICGILFSKVGELIMTQMLDGDISFSFTVSFQSIWVTLIVFAGIFFLILLNSLRQIHLSNPIQLLRSDNVGEKPPKANWIVAFLGVILLAAAYYLALSIQDPISALMWFFVAVIMVIIATYLLFIAGSVALCKLLQKNKRYYYKTNHFVSVSSMVYRMKRNGAGLASICILSTMVLVIISSTACLYIGAEDSLHSRYPRDILVETTTMEEHYIDDVHSTIDQVLQQNNQEEQDQLHYQYLSVGGFFQEDQVIFGQSKIDTMQLMSSIENVRQIYVVPIDDYNKLMGTNETLGENEALLFATKSDYPYDTISLENFGTVTIKQTVPEFVGNGDDAMMITSSIYLFVPKDTMIGIYNAQYSIYGDEIASACKDYYGFNLDCDDHTQIEIQNQIDRKIAQMQQEDNQFPKVISEGIAAERSGFYALYGGMFFLGVLLGIVFILGAVLIMYYKQVTEGYEDQGRFEILQKVGMTKKEIKKSINSQVLTVFFLPLIAAGVHTAFAFPLIKKMLVLFSLTNTGLLIGITIGSYLLFALFYIIVYLVTSKSYYSIVSNRKKEAA</sequence>
<proteinExistence type="inferred from homology"/>
<comment type="caution">
    <text evidence="8">The sequence shown here is derived from an EMBL/GenBank/DDBJ whole genome shotgun (WGS) entry which is preliminary data.</text>
</comment>
<dbReference type="InterPro" id="IPR027022">
    <property type="entry name" value="ABC_permease_BceB-typ"/>
</dbReference>
<feature type="transmembrane region" description="Helical" evidence="6">
    <location>
        <begin position="543"/>
        <end position="570"/>
    </location>
</feature>
<keyword evidence="9" id="KW-1185">Reference proteome</keyword>
<keyword evidence="2 6" id="KW-1003">Cell membrane</keyword>
<evidence type="ECO:0000313" key="9">
    <source>
        <dbReference type="Proteomes" id="UP000649151"/>
    </source>
</evidence>
<dbReference type="RefSeq" id="WP_186996223.1">
    <property type="nucleotide sequence ID" value="NZ_JACOQK010000001.1"/>
</dbReference>
<feature type="transmembrane region" description="Helical" evidence="6">
    <location>
        <begin position="227"/>
        <end position="254"/>
    </location>
</feature>
<gene>
    <name evidence="8" type="ORF">H8Z77_03765</name>
</gene>
<feature type="transmembrane region" description="Helical" evidence="6">
    <location>
        <begin position="103"/>
        <end position="129"/>
    </location>
</feature>
<evidence type="ECO:0000256" key="1">
    <source>
        <dbReference type="ARBA" id="ARBA00004651"/>
    </source>
</evidence>
<feature type="transmembrane region" description="Helical" evidence="6">
    <location>
        <begin position="21"/>
        <end position="39"/>
    </location>
</feature>
<dbReference type="InterPro" id="IPR052536">
    <property type="entry name" value="ABC-4_Integral_Memb_Prot"/>
</dbReference>
<comment type="similarity">
    <text evidence="6">Belongs to the ABC-4 integral membrane protein family.</text>
</comment>
<protein>
    <submittedName>
        <fullName evidence="8">FtsX-like permease family protein</fullName>
    </submittedName>
</protein>
<comment type="subcellular location">
    <subcellularLocation>
        <location evidence="1 6">Cell membrane</location>
        <topology evidence="1 6">Multi-pass membrane protein</topology>
    </subcellularLocation>
</comment>
<feature type="transmembrane region" description="Helical" evidence="6">
    <location>
        <begin position="201"/>
        <end position="221"/>
    </location>
</feature>
<evidence type="ECO:0000259" key="7">
    <source>
        <dbReference type="Pfam" id="PF02687"/>
    </source>
</evidence>
<feature type="transmembrane region" description="Helical" evidence="6">
    <location>
        <begin position="285"/>
        <end position="311"/>
    </location>
</feature>